<dbReference type="SMART" id="SM00490">
    <property type="entry name" value="HELICc"/>
    <property type="match status" value="1"/>
</dbReference>
<organism evidence="5 6">
    <name type="scientific">Candidatus Neomicrothrix subdominans</name>
    <dbReference type="NCBI Taxonomy" id="2954438"/>
    <lineage>
        <taxon>Bacteria</taxon>
        <taxon>Bacillati</taxon>
        <taxon>Actinomycetota</taxon>
        <taxon>Acidimicrobiia</taxon>
        <taxon>Acidimicrobiales</taxon>
        <taxon>Microthrixaceae</taxon>
        <taxon>Candidatus Neomicrothrix</taxon>
    </lineage>
</organism>
<proteinExistence type="predicted"/>
<sequence>MLDPLETTRRIDDAFLGYLRSSFGPRRPELRDAYHRALNEGGDLSRGPFVQATAPFKPGRSVDELIRAGVLSAGMRDLAESFPLDRPLHGHQEAAILKSVEHERNLVVSTGTGSGKTEAFLFPIIEHLLGEREAGTLGKPGVRALLLYPMNALANDQVKRLRGLLAPLPEITFGRYTGETEETQLRAESDFQQRYPGATLHPNELISRQVMKERPPHLLLTNYAMLEYLLLRPDDTPFFDGEHAKSWKFLVLDEAHVYNGAQGTEVAYLLRRLKDRVLKSEQGRLRCFATSATLGRGVEDNPQLVEFAEQLFGESFEWSEADPSRQDVVSATRLPLTTHQQSAHEFTPTIIEHLHECFRQKEPAAARLGKIADRTDLVVDNDVPSTLHNLLGQDANVLRLQQALAEGSVELQRLAALTFPAVSGRDALTVQLIDLCVNARHQASDTPLLPARYHHFVRSLEGAFVCLHPDHPPATPKISLQRFAHCQGCSAAGRTTALLELATCRHCRAEYIVGVPEPTSGGYERLARANEFDGDRRYYLLGEAVDADDDDQMSTNIAAETTTGGLELCTSCGSVLEIGGQCACGGSSHRMEVTLVEPGKGHRGAVQRCASCAGRSSGEVLFRFLTGTDAPVSVVATELYQNLPPSADDEAADQVGEGRKLLTFSDSRQDAAFFAGYLERTYGRALHRALIWKVVSEARDTLRTDNVVDEVMRLAEEHKVLDIDQGRVTNRNEVAGWLHEELLAIDRRQSLEGTGLVHITTAVPSRYETPPPLLTLGLTQQQADGFIQLLLSTLRSGGAISAPPGVDIRDERFAPRNRAVSLRIEGADFGVLGWAPSAPSLNRRLDIARKVFERLNIDDDPVEVIRSIWAHLSDRKGPWKQTLIESSDRKQGALWTLDSARFEFIPLSPGKQPFRCNRCSQVSWWNVAEICPAWRCSGTLERVVDSEEILDGHYAKLYRRLQPISLSAQEHTAQWTSKEASAVQDKFVDGDVNVLSCSTTFEMGVDVGDIQAVLLRNVPPGVANYVQRAGRAGRRTDSAALVVTFAQRRNHDRNFYEHPDQMIDGVVPTPSVVLDNVHIARRHSHSVAFAQYLRQLAELGQRVNTVGDFFSPESTDSNPADDFAAWLCEGPDELQTALKRLLPAPITDSIGVDGWDWVPALLDENEEDPTHGWYARAGAEVSGELDQIETMLNEAIEEKRYAALNGFKHLEKTLRNRQLVGFLASRNVLPKYGFPVDVVELNLRGSGHPLAGRVELTRDLKLAITDYSPGNQVVAGKTRWISTGLATRPGHAWPVYGWAVCEDCQSFRRALAERPEECHVCGSLKTKQSGKFIVPIYGFVGRAEGDSGESRPRKIAFAEPYFSTDDDAEFEVEDGLASAILSSRMSRQGRITMINRGGGAGYQVCSWCGFGSAPVGGSRGKRSHEDLRRPGRTCEGPLTNRHLGHEFLTDVVELKIASRFDLDTAYGVLYSLIESSRDLGVNREELDGTLYVFSKGSSPAIVLFDAVPGGAGHCQRIARQLPALIQHAFRRADSCSCGRDTSCYSCLRSYGNQRRHETLDRGRTADVLAELLRA</sequence>
<dbReference type="GO" id="GO:0036297">
    <property type="term" value="P:interstrand cross-link repair"/>
    <property type="evidence" value="ECO:0007669"/>
    <property type="project" value="TreeGrafter"/>
</dbReference>
<dbReference type="Pfam" id="PF00270">
    <property type="entry name" value="DEAD"/>
    <property type="match status" value="1"/>
</dbReference>
<dbReference type="PANTHER" id="PTHR47957">
    <property type="entry name" value="ATP-DEPENDENT HELICASE HRQ1"/>
    <property type="match status" value="1"/>
</dbReference>
<dbReference type="PANTHER" id="PTHR47957:SF3">
    <property type="entry name" value="ATP-DEPENDENT HELICASE HRQ1"/>
    <property type="match status" value="1"/>
</dbReference>
<dbReference type="GO" id="GO:0043138">
    <property type="term" value="F:3'-5' DNA helicase activity"/>
    <property type="evidence" value="ECO:0007669"/>
    <property type="project" value="TreeGrafter"/>
</dbReference>
<reference evidence="5 6" key="1">
    <citation type="submission" date="2020-10" db="EMBL/GenBank/DDBJ databases">
        <title>Connecting structure to function with the recovery of over 1000 high-quality activated sludge metagenome-assembled genomes encoding full-length rRNA genes using long-read sequencing.</title>
        <authorList>
            <person name="Singleton C.M."/>
            <person name="Petriglieri F."/>
            <person name="Kristensen J.M."/>
            <person name="Kirkegaard R.H."/>
            <person name="Michaelsen T.Y."/>
            <person name="Andersen M.H."/>
            <person name="Karst S.M."/>
            <person name="Dueholm M.S."/>
            <person name="Nielsen P.H."/>
            <person name="Albertsen M."/>
        </authorList>
    </citation>
    <scope>NUCLEOTIDE SEQUENCE [LARGE SCALE GENOMIC DNA]</scope>
    <source>
        <strain evidence="5">Lyne_18-Q3-R50-59_MAXAC.006</strain>
    </source>
</reference>
<feature type="domain" description="Helicase ATP-binding" evidence="3">
    <location>
        <begin position="97"/>
        <end position="312"/>
    </location>
</feature>
<dbReference type="GO" id="GO:0003676">
    <property type="term" value="F:nucleic acid binding"/>
    <property type="evidence" value="ECO:0007669"/>
    <property type="project" value="InterPro"/>
</dbReference>
<dbReference type="PROSITE" id="PS51192">
    <property type="entry name" value="HELICASE_ATP_BIND_1"/>
    <property type="match status" value="1"/>
</dbReference>
<dbReference type="Pfam" id="PF00271">
    <property type="entry name" value="Helicase_C"/>
    <property type="match status" value="1"/>
</dbReference>
<dbReference type="PROSITE" id="PS51194">
    <property type="entry name" value="HELICASE_CTER"/>
    <property type="match status" value="1"/>
</dbReference>
<evidence type="ECO:0000259" key="3">
    <source>
        <dbReference type="PROSITE" id="PS51192"/>
    </source>
</evidence>
<name>A0A936TEZ2_9ACTN</name>
<evidence type="ECO:0000256" key="1">
    <source>
        <dbReference type="ARBA" id="ARBA00022741"/>
    </source>
</evidence>
<accession>A0A936TEZ2</accession>
<dbReference type="CDD" id="cd17923">
    <property type="entry name" value="DEXHc_Hrq1-like"/>
    <property type="match status" value="1"/>
</dbReference>
<gene>
    <name evidence="5" type="ORF">IPN02_03945</name>
</gene>
<keyword evidence="1" id="KW-0547">Nucleotide-binding</keyword>
<dbReference type="InterPro" id="IPR018973">
    <property type="entry name" value="MZB"/>
</dbReference>
<dbReference type="Gene3D" id="3.40.50.300">
    <property type="entry name" value="P-loop containing nucleotide triphosphate hydrolases"/>
    <property type="match status" value="2"/>
</dbReference>
<dbReference type="SMART" id="SM00487">
    <property type="entry name" value="DEXDc"/>
    <property type="match status" value="1"/>
</dbReference>
<feature type="domain" description="Helicase C-terminal" evidence="4">
    <location>
        <begin position="926"/>
        <end position="1078"/>
    </location>
</feature>
<dbReference type="InterPro" id="IPR027417">
    <property type="entry name" value="P-loop_NTPase"/>
</dbReference>
<dbReference type="GO" id="GO:0005524">
    <property type="term" value="F:ATP binding"/>
    <property type="evidence" value="ECO:0007669"/>
    <property type="project" value="UniProtKB-KW"/>
</dbReference>
<dbReference type="EMBL" id="JADJZA010000001">
    <property type="protein sequence ID" value="MBK9296025.1"/>
    <property type="molecule type" value="Genomic_DNA"/>
</dbReference>
<keyword evidence="5" id="KW-0378">Hydrolase</keyword>
<dbReference type="InterPro" id="IPR014001">
    <property type="entry name" value="Helicase_ATP-bd"/>
</dbReference>
<dbReference type="InterPro" id="IPR011545">
    <property type="entry name" value="DEAD/DEAH_box_helicase_dom"/>
</dbReference>
<evidence type="ECO:0000313" key="5">
    <source>
        <dbReference type="EMBL" id="MBK9296025.1"/>
    </source>
</evidence>
<protein>
    <submittedName>
        <fullName evidence="5">DEAD/DEAH box helicase</fullName>
    </submittedName>
</protein>
<keyword evidence="2" id="KW-0067">ATP-binding</keyword>
<evidence type="ECO:0000259" key="4">
    <source>
        <dbReference type="PROSITE" id="PS51194"/>
    </source>
</evidence>
<dbReference type="Pfam" id="PF09369">
    <property type="entry name" value="MZB"/>
    <property type="match status" value="1"/>
</dbReference>
<evidence type="ECO:0000313" key="6">
    <source>
        <dbReference type="Proteomes" id="UP000727993"/>
    </source>
</evidence>
<dbReference type="GO" id="GO:0006289">
    <property type="term" value="P:nucleotide-excision repair"/>
    <property type="evidence" value="ECO:0007669"/>
    <property type="project" value="TreeGrafter"/>
</dbReference>
<evidence type="ECO:0000256" key="2">
    <source>
        <dbReference type="ARBA" id="ARBA00022840"/>
    </source>
</evidence>
<dbReference type="InterPro" id="IPR001650">
    <property type="entry name" value="Helicase_C-like"/>
</dbReference>
<dbReference type="SUPFAM" id="SSF52540">
    <property type="entry name" value="P-loop containing nucleoside triphosphate hydrolases"/>
    <property type="match status" value="2"/>
</dbReference>
<dbReference type="Proteomes" id="UP000727993">
    <property type="component" value="Unassembled WGS sequence"/>
</dbReference>
<keyword evidence="5" id="KW-0347">Helicase</keyword>
<comment type="caution">
    <text evidence="5">The sequence shown here is derived from an EMBL/GenBank/DDBJ whole genome shotgun (WGS) entry which is preliminary data.</text>
</comment>